<dbReference type="EMBL" id="GG692399">
    <property type="protein sequence ID" value="EER32125.1"/>
    <property type="molecule type" value="Genomic_DNA"/>
</dbReference>
<reference evidence="1 2" key="1">
    <citation type="journal article" date="2009" name="Nature">
        <title>Evolution of pathogenicity and sexual reproduction in eight Candida genomes.</title>
        <authorList>
            <person name="Butler G."/>
            <person name="Rasmussen M.D."/>
            <person name="Lin M.F."/>
            <person name="Santos M.A."/>
            <person name="Sakthikumar S."/>
            <person name="Munro C.A."/>
            <person name="Rheinbay E."/>
            <person name="Grabherr M."/>
            <person name="Forche A."/>
            <person name="Reedy J.L."/>
            <person name="Agrafioti I."/>
            <person name="Arnaud M.B."/>
            <person name="Bates S."/>
            <person name="Brown A.J."/>
            <person name="Brunke S."/>
            <person name="Costanzo M.C."/>
            <person name="Fitzpatrick D.A."/>
            <person name="de Groot P.W."/>
            <person name="Harris D."/>
            <person name="Hoyer L.L."/>
            <person name="Hube B."/>
            <person name="Klis F.M."/>
            <person name="Kodira C."/>
            <person name="Lennard N."/>
            <person name="Logue M.E."/>
            <person name="Martin R."/>
            <person name="Neiman A.M."/>
            <person name="Nikolaou E."/>
            <person name="Quail M.A."/>
            <person name="Quinn J."/>
            <person name="Santos M.C."/>
            <person name="Schmitzberger F.F."/>
            <person name="Sherlock G."/>
            <person name="Shah P."/>
            <person name="Silverstein K.A."/>
            <person name="Skrzypek M.S."/>
            <person name="Soll D."/>
            <person name="Staggs R."/>
            <person name="Stansfield I."/>
            <person name="Stumpf M.P."/>
            <person name="Sudbery P.E."/>
            <person name="Srikantha T."/>
            <person name="Zeng Q."/>
            <person name="Berman J."/>
            <person name="Berriman M."/>
            <person name="Heitman J."/>
            <person name="Gow N.A."/>
            <person name="Lorenz M.C."/>
            <person name="Birren B.W."/>
            <person name="Kellis M."/>
            <person name="Cuomo C.A."/>
        </authorList>
    </citation>
    <scope>NUCLEOTIDE SEQUENCE [LARGE SCALE GENOMIC DNA]</scope>
    <source>
        <strain evidence="2">ATCC MYA-3404 / T1</strain>
    </source>
</reference>
<keyword evidence="2" id="KW-1185">Reference proteome</keyword>
<dbReference type="Proteomes" id="UP000002037">
    <property type="component" value="Unassembled WGS sequence"/>
</dbReference>
<evidence type="ECO:0000313" key="1">
    <source>
        <dbReference type="EMBL" id="EER32125.1"/>
    </source>
</evidence>
<dbReference type="VEuPathDB" id="FungiDB:CTRG_03796"/>
<sequence>MREYNSSTCIEHKNTTVIFSKEAYKIFTCNFAPKGTNQASYNTTPYKTKQNKRKHRNNEFTKNGCLVFRVRCYCHISSFCRPITIVYYQLLNTNINLGSIQLFWLYLTSAYTLICLSGN</sequence>
<gene>
    <name evidence="1" type="ORF">CTRG_03796</name>
</gene>
<name>C5MDP4_CANTT</name>
<dbReference type="HOGENOM" id="CLU_2061200_0_0_1"/>
<organism evidence="1 2">
    <name type="scientific">Candida tropicalis (strain ATCC MYA-3404 / T1)</name>
    <name type="common">Yeast</name>
    <dbReference type="NCBI Taxonomy" id="294747"/>
    <lineage>
        <taxon>Eukaryota</taxon>
        <taxon>Fungi</taxon>
        <taxon>Dikarya</taxon>
        <taxon>Ascomycota</taxon>
        <taxon>Saccharomycotina</taxon>
        <taxon>Pichiomycetes</taxon>
        <taxon>Debaryomycetaceae</taxon>
        <taxon>Candida/Lodderomyces clade</taxon>
        <taxon>Candida</taxon>
    </lineage>
</organism>
<accession>C5MDP4</accession>
<dbReference type="RefSeq" id="XP_002549499.1">
    <property type="nucleotide sequence ID" value="XM_002549453.1"/>
</dbReference>
<evidence type="ECO:0000313" key="2">
    <source>
        <dbReference type="Proteomes" id="UP000002037"/>
    </source>
</evidence>
<dbReference type="GeneID" id="8301422"/>
<dbReference type="KEGG" id="ctp:CTRG_03796"/>
<protein>
    <submittedName>
        <fullName evidence="1">Uncharacterized protein</fullName>
    </submittedName>
</protein>
<proteinExistence type="predicted"/>
<dbReference type="AlphaFoldDB" id="C5MDP4"/>